<dbReference type="Proteomes" id="UP001237642">
    <property type="component" value="Unassembled WGS sequence"/>
</dbReference>
<name>A0AAD8IVF4_9APIA</name>
<sequence>MEIRSNSDIKNIGQDITPALYPISHSLYNTHLLSHCSACFSPLSLSLKPSSFSPPLYCSSLCSSSDHSLHTLSGEHSLLLSHTLSDSSDLRAALRLLHRYDRLLGDRIGGLLSNRQCLIDDPNDEVFVEIKEGAKAMAEARRMIRGNGDDDCVMEEAAFCAVMTNAVEVQDENGVAVGIAVYDTAFSWINHSCCPNACYRFSGFNDEFGTGMLIAAASVDGGSSGGSVYESDGGWERYGPRIGIRNIKPISKGEEITIAYTDLLQTKETRQSDLWSKYRFICHCRRCSTFPLPFVDHALQDIHVAGLTSTTLNSACNVYRYEVVEILTEYTNGAISEYLKFDDAESCCKKLEHVLAYGFSDDQSPREGKVQENIRLQPLHHLSLNAYTALSSAYKTLGSNLLDLSTRLLEHQLNAFDKSRISAAYSLLLAGATHYLFLSESSLIISAANYWTTAGESLLSLATSTAHNISVDRCYPIPNIPSLKLRCDNCALKDKCEAIFGSRHTQNFEFEHISRDFINCITDIVPQVWMFLSQGSPYLNRIKTPIDFSWLGNTKDSKDVDFGANLGSCNVVRSLSRCELENWSDNQREKIIQLGAHCLLYGDLVLTIFCGKDPQLANSYLDPSCSRNTK</sequence>
<dbReference type="Gene3D" id="1.25.40.10">
    <property type="entry name" value="Tetratricopeptide repeat domain"/>
    <property type="match status" value="1"/>
</dbReference>
<dbReference type="EMBL" id="JAUIZM010000003">
    <property type="protein sequence ID" value="KAK1391913.1"/>
    <property type="molecule type" value="Genomic_DNA"/>
</dbReference>
<dbReference type="SUPFAM" id="SSF82199">
    <property type="entry name" value="SET domain"/>
    <property type="match status" value="1"/>
</dbReference>
<gene>
    <name evidence="2" type="ORF">POM88_010969</name>
</gene>
<dbReference type="InterPro" id="IPR001214">
    <property type="entry name" value="SET_dom"/>
</dbReference>
<dbReference type="CDD" id="cd20071">
    <property type="entry name" value="SET_SMYD"/>
    <property type="match status" value="1"/>
</dbReference>
<reference evidence="2" key="1">
    <citation type="submission" date="2023-02" db="EMBL/GenBank/DDBJ databases">
        <title>Genome of toxic invasive species Heracleum sosnowskyi carries increased number of genes despite the absence of recent whole-genome duplications.</title>
        <authorList>
            <person name="Schelkunov M."/>
            <person name="Shtratnikova V."/>
            <person name="Makarenko M."/>
            <person name="Klepikova A."/>
            <person name="Omelchenko D."/>
            <person name="Novikova G."/>
            <person name="Obukhova E."/>
            <person name="Bogdanov V."/>
            <person name="Penin A."/>
            <person name="Logacheva M."/>
        </authorList>
    </citation>
    <scope>NUCLEOTIDE SEQUENCE</scope>
    <source>
        <strain evidence="2">Hsosn_3</strain>
        <tissue evidence="2">Leaf</tissue>
    </source>
</reference>
<dbReference type="Gene3D" id="2.170.270.10">
    <property type="entry name" value="SET domain"/>
    <property type="match status" value="1"/>
</dbReference>
<proteinExistence type="predicted"/>
<evidence type="ECO:0000259" key="1">
    <source>
        <dbReference type="Pfam" id="PF00856"/>
    </source>
</evidence>
<reference evidence="2" key="2">
    <citation type="submission" date="2023-05" db="EMBL/GenBank/DDBJ databases">
        <authorList>
            <person name="Schelkunov M.I."/>
        </authorList>
    </citation>
    <scope>NUCLEOTIDE SEQUENCE</scope>
    <source>
        <strain evidence="2">Hsosn_3</strain>
        <tissue evidence="2">Leaf</tissue>
    </source>
</reference>
<keyword evidence="3" id="KW-1185">Reference proteome</keyword>
<protein>
    <submittedName>
        <fullName evidence="2">SET domain-containing protein</fullName>
    </submittedName>
</protein>
<evidence type="ECO:0000313" key="2">
    <source>
        <dbReference type="EMBL" id="KAK1391913.1"/>
    </source>
</evidence>
<dbReference type="AlphaFoldDB" id="A0AAD8IVF4"/>
<organism evidence="2 3">
    <name type="scientific">Heracleum sosnowskyi</name>
    <dbReference type="NCBI Taxonomy" id="360622"/>
    <lineage>
        <taxon>Eukaryota</taxon>
        <taxon>Viridiplantae</taxon>
        <taxon>Streptophyta</taxon>
        <taxon>Embryophyta</taxon>
        <taxon>Tracheophyta</taxon>
        <taxon>Spermatophyta</taxon>
        <taxon>Magnoliopsida</taxon>
        <taxon>eudicotyledons</taxon>
        <taxon>Gunneridae</taxon>
        <taxon>Pentapetalae</taxon>
        <taxon>asterids</taxon>
        <taxon>campanulids</taxon>
        <taxon>Apiales</taxon>
        <taxon>Apiaceae</taxon>
        <taxon>Apioideae</taxon>
        <taxon>apioid superclade</taxon>
        <taxon>Tordylieae</taxon>
        <taxon>Tordyliinae</taxon>
        <taxon>Heracleum</taxon>
    </lineage>
</organism>
<evidence type="ECO:0000313" key="3">
    <source>
        <dbReference type="Proteomes" id="UP001237642"/>
    </source>
</evidence>
<accession>A0AAD8IVF4</accession>
<feature type="domain" description="SET" evidence="1">
    <location>
        <begin position="175"/>
        <end position="260"/>
    </location>
</feature>
<dbReference type="PANTHER" id="PTHR47780:SF1">
    <property type="entry name" value="PROTEIN SET DOMAIN GROUP 41"/>
    <property type="match status" value="1"/>
</dbReference>
<dbReference type="InterPro" id="IPR011990">
    <property type="entry name" value="TPR-like_helical_dom_sf"/>
</dbReference>
<dbReference type="PANTHER" id="PTHR47780">
    <property type="entry name" value="PROTEIN SET DOMAIN GROUP 41"/>
    <property type="match status" value="1"/>
</dbReference>
<dbReference type="InterPro" id="IPR046341">
    <property type="entry name" value="SET_dom_sf"/>
</dbReference>
<comment type="caution">
    <text evidence="2">The sequence shown here is derived from an EMBL/GenBank/DDBJ whole genome shotgun (WGS) entry which is preliminary data.</text>
</comment>
<dbReference type="Pfam" id="PF00856">
    <property type="entry name" value="SET"/>
    <property type="match status" value="1"/>
</dbReference>